<evidence type="ECO:0000313" key="3">
    <source>
        <dbReference type="Proteomes" id="UP000285060"/>
    </source>
</evidence>
<organism evidence="2 3">
    <name type="scientific">Aphanomyces invadans</name>
    <dbReference type="NCBI Taxonomy" id="157072"/>
    <lineage>
        <taxon>Eukaryota</taxon>
        <taxon>Sar</taxon>
        <taxon>Stramenopiles</taxon>
        <taxon>Oomycota</taxon>
        <taxon>Saprolegniomycetes</taxon>
        <taxon>Saprolegniales</taxon>
        <taxon>Verrucalvaceae</taxon>
        <taxon>Aphanomyces</taxon>
    </lineage>
</organism>
<keyword evidence="1" id="KW-1133">Transmembrane helix</keyword>
<protein>
    <submittedName>
        <fullName evidence="2">Uncharacterized protein</fullName>
    </submittedName>
</protein>
<dbReference type="AlphaFoldDB" id="A0A418AYZ6"/>
<keyword evidence="1" id="KW-0472">Membrane</keyword>
<comment type="caution">
    <text evidence="2">The sequence shown here is derived from an EMBL/GenBank/DDBJ whole genome shotgun (WGS) entry which is preliminary data.</text>
</comment>
<gene>
    <name evidence="2" type="ORF">DYB32_003990</name>
</gene>
<accession>A0A418AYZ6</accession>
<evidence type="ECO:0000313" key="2">
    <source>
        <dbReference type="EMBL" id="RHY30829.1"/>
    </source>
</evidence>
<feature type="transmembrane region" description="Helical" evidence="1">
    <location>
        <begin position="189"/>
        <end position="211"/>
    </location>
</feature>
<keyword evidence="1" id="KW-0812">Transmembrane</keyword>
<name>A0A418AYZ6_9STRA</name>
<keyword evidence="3" id="KW-1185">Reference proteome</keyword>
<sequence length="268" mass="29871">MRRHAGSPSPAFRAPTWRIGNPFTWSVLQAMLFHPLNFVMSTASFAVVVTSICSHLYLYITTALRFRRDDMIDQVDIFLPHCIAKAATTDITIHECFRLQHDTAEDSVLVGVDLCVKQSFFHSAATIELYMATIYFVSVKPLCSSLFLYVGPLSFVAACLKLFDPTPAEVHSVMTTFESWTGREVNMQVARWVVSGEVVVTAIVALIVSELTALISHDLMRVFCCEWKVEFDRDTLAQLLPFAAAKTSGYGTTADPVPLLVPVDVVRR</sequence>
<feature type="transmembrane region" description="Helical" evidence="1">
    <location>
        <begin position="38"/>
        <end position="60"/>
    </location>
</feature>
<evidence type="ECO:0000256" key="1">
    <source>
        <dbReference type="SAM" id="Phobius"/>
    </source>
</evidence>
<reference evidence="2 3" key="1">
    <citation type="submission" date="2018-08" db="EMBL/GenBank/DDBJ databases">
        <title>Aphanomyces genome sequencing and annotation.</title>
        <authorList>
            <person name="Minardi D."/>
            <person name="Oidtmann B."/>
            <person name="Van Der Giezen M."/>
            <person name="Studholme D.J."/>
        </authorList>
    </citation>
    <scope>NUCLEOTIDE SEQUENCE [LARGE SCALE GENOMIC DNA]</scope>
    <source>
        <strain evidence="2 3">NJM0002</strain>
    </source>
</reference>
<dbReference type="Proteomes" id="UP000285060">
    <property type="component" value="Unassembled WGS sequence"/>
</dbReference>
<dbReference type="EMBL" id="QUSY01000271">
    <property type="protein sequence ID" value="RHY30829.1"/>
    <property type="molecule type" value="Genomic_DNA"/>
</dbReference>
<proteinExistence type="predicted"/>